<organism evidence="2 3">
    <name type="scientific">Symbiodinium microadriaticum</name>
    <name type="common">Dinoflagellate</name>
    <name type="synonym">Zooxanthella microadriatica</name>
    <dbReference type="NCBI Taxonomy" id="2951"/>
    <lineage>
        <taxon>Eukaryota</taxon>
        <taxon>Sar</taxon>
        <taxon>Alveolata</taxon>
        <taxon>Dinophyceae</taxon>
        <taxon>Suessiales</taxon>
        <taxon>Symbiodiniaceae</taxon>
        <taxon>Symbiodinium</taxon>
    </lineage>
</organism>
<dbReference type="SUPFAM" id="SSF101386">
    <property type="entry name" value="all-alpha NTP pyrophosphatases"/>
    <property type="match status" value="1"/>
</dbReference>
<protein>
    <submittedName>
        <fullName evidence="2">dCTP pyrophosphatase 1</fullName>
    </submittedName>
</protein>
<dbReference type="GO" id="GO:0047840">
    <property type="term" value="F:dCTP diphosphatase activity"/>
    <property type="evidence" value="ECO:0007669"/>
    <property type="project" value="TreeGrafter"/>
</dbReference>
<dbReference type="InterPro" id="IPR025984">
    <property type="entry name" value="DCTPP"/>
</dbReference>
<dbReference type="PANTHER" id="PTHR46523:SF1">
    <property type="entry name" value="DCTP PYROPHOSPHATASE 1"/>
    <property type="match status" value="1"/>
</dbReference>
<dbReference type="Gene3D" id="1.10.287.1080">
    <property type="entry name" value="MazG-like"/>
    <property type="match status" value="1"/>
</dbReference>
<comment type="caution">
    <text evidence="2">The sequence shown here is derived from an EMBL/GenBank/DDBJ whole genome shotgun (WGS) entry which is preliminary data.</text>
</comment>
<dbReference type="Pfam" id="PF01535">
    <property type="entry name" value="PPR"/>
    <property type="match status" value="1"/>
</dbReference>
<dbReference type="AlphaFoldDB" id="A0A1Q9D5Z4"/>
<dbReference type="OrthoDB" id="411123at2759"/>
<accession>A0A1Q9D5Z4</accession>
<sequence>MAAEGTSCSSDGASREAVAALSKQLGIEIGAVERIFHAGMCHAETAQKRRRIGEHTNFSKEEPISTESNEAAAQTKFSEGISFEQLRLELADFARQRDWDQFHSPRNLALALVGEVGELCECFQWKGEVAEGLPGWSEKHRTAVRQEIADVLLYLIRLSHKCHVDLPAAALDKLAVNAAKYPAALVRGSSRKYTEYTVDGGSRYGHKLHALIAACNRSGQWHHATISLAWMRSRNLKIDIVMCSAMMKTSSRMQRWQRAASIFRDMWDKGILPDSISSGILLSAHKMEYSWKQSAAILSTMIRGNLPANQICLHSVAMSSVASGQWQAALTLLASPCTGISTTDQISFNGLILCCERGGLWMSAMWLLSKLAAWRREPDEVGSTSCINACGKRMEWKMAAAILDYPASVSIDTVMCNAALDAYSRMGKWFWASTLFHRMCDVRKSFVKPDEISSSTLLAACETASLWKPQLDVLSLCRNARLPLRVGALNIVLRSGLDRGMKWGWSLKLLEDMQMGPSGVDAGSLKSTAQVCAEGHSWQHSIALCSQGRDEDVDVRAFVATTLPESSKWQVGLSVHARSVESVLPAHLWLTAVRLVGSSWRMRLRTKLGCSSAISCCGKAQAWLEALFILRAASVGMRIDIAVLNSAVTASASGRAWQLGISLQDSMQRITLSKDSFSMTAVLGCVAQVAKWELVLNLRRSFGSDSCGPTELSAAISCCDAGREWLTALHLLRAAPVADLASFSAAVSACGKQTEWQPAYLLLHGAETAALQPDVLIYDAAIAACAVAESNPCSSAASCSCDRWALGSRLLTLMSDSWIAASVFSATGAMTIFVRDSQWSLAVMFLAEILQMRAITSTHADQSSRSTLHNAAISACEKAGEWQIGCLLLEKAEINNSSHRIGYHAGISALDKGGQWKRAFQMLHRMQLCSFAADLTGLNAAISSIQRSRDLEHLVEGAWCRACAALDIASRKALWDEITISTVVSACEKSGIWQQALGLLLRAPSCRSPIGQIMMNAAVSACEKGELRRSNMT</sequence>
<dbReference type="GO" id="GO:0042262">
    <property type="term" value="P:DNA protection"/>
    <property type="evidence" value="ECO:0007669"/>
    <property type="project" value="TreeGrafter"/>
</dbReference>
<dbReference type="EMBL" id="LSRX01000702">
    <property type="protein sequence ID" value="OLP90615.1"/>
    <property type="molecule type" value="Genomic_DNA"/>
</dbReference>
<name>A0A1Q9D5Z4_SYMMI</name>
<gene>
    <name evidence="2" type="primary">DCTPP1</name>
    <name evidence="2" type="ORF">AK812_SmicGene27794</name>
</gene>
<feature type="region of interest" description="Disordered" evidence="1">
    <location>
        <begin position="51"/>
        <end position="71"/>
    </location>
</feature>
<feature type="compositionally biased region" description="Basic and acidic residues" evidence="1">
    <location>
        <begin position="53"/>
        <end position="63"/>
    </location>
</feature>
<evidence type="ECO:0000313" key="3">
    <source>
        <dbReference type="Proteomes" id="UP000186817"/>
    </source>
</evidence>
<dbReference type="GO" id="GO:0005829">
    <property type="term" value="C:cytosol"/>
    <property type="evidence" value="ECO:0007669"/>
    <property type="project" value="TreeGrafter"/>
</dbReference>
<dbReference type="NCBIfam" id="TIGR00756">
    <property type="entry name" value="PPR"/>
    <property type="match status" value="1"/>
</dbReference>
<dbReference type="CDD" id="cd11537">
    <property type="entry name" value="NTP-PPase_RS21-C6_like"/>
    <property type="match status" value="1"/>
</dbReference>
<dbReference type="InterPro" id="IPR052555">
    <property type="entry name" value="dCTP_Pyrophosphatase"/>
</dbReference>
<evidence type="ECO:0000313" key="2">
    <source>
        <dbReference type="EMBL" id="OLP90615.1"/>
    </source>
</evidence>
<evidence type="ECO:0000256" key="1">
    <source>
        <dbReference type="SAM" id="MobiDB-lite"/>
    </source>
</evidence>
<dbReference type="InterPro" id="IPR011990">
    <property type="entry name" value="TPR-like_helical_dom_sf"/>
</dbReference>
<dbReference type="Gene3D" id="1.25.40.10">
    <property type="entry name" value="Tetratricopeptide repeat domain"/>
    <property type="match status" value="4"/>
</dbReference>
<dbReference type="InterPro" id="IPR002885">
    <property type="entry name" value="PPR_rpt"/>
</dbReference>
<dbReference type="GO" id="GO:0006253">
    <property type="term" value="P:dCTP catabolic process"/>
    <property type="evidence" value="ECO:0007669"/>
    <property type="project" value="TreeGrafter"/>
</dbReference>
<dbReference type="Pfam" id="PF13812">
    <property type="entry name" value="PPR_3"/>
    <property type="match status" value="1"/>
</dbReference>
<dbReference type="Proteomes" id="UP000186817">
    <property type="component" value="Unassembled WGS sequence"/>
</dbReference>
<dbReference type="PROSITE" id="PS51375">
    <property type="entry name" value="PPR"/>
    <property type="match status" value="1"/>
</dbReference>
<dbReference type="PANTHER" id="PTHR46523">
    <property type="entry name" value="DCTP PYROPHOSPHATASE 1"/>
    <property type="match status" value="1"/>
</dbReference>
<reference evidence="2 3" key="1">
    <citation type="submission" date="2016-02" db="EMBL/GenBank/DDBJ databases">
        <title>Genome analysis of coral dinoflagellate symbionts highlights evolutionary adaptations to a symbiotic lifestyle.</title>
        <authorList>
            <person name="Aranda M."/>
            <person name="Li Y."/>
            <person name="Liew Y.J."/>
            <person name="Baumgarten S."/>
            <person name="Simakov O."/>
            <person name="Wilson M."/>
            <person name="Piel J."/>
            <person name="Ashoor H."/>
            <person name="Bougouffa S."/>
            <person name="Bajic V.B."/>
            <person name="Ryu T."/>
            <person name="Ravasi T."/>
            <person name="Bayer T."/>
            <person name="Micklem G."/>
            <person name="Kim H."/>
            <person name="Bhak J."/>
            <person name="Lajeunesse T.C."/>
            <person name="Voolstra C.R."/>
        </authorList>
    </citation>
    <scope>NUCLEOTIDE SEQUENCE [LARGE SCALE GENOMIC DNA]</scope>
    <source>
        <strain evidence="2 3">CCMP2467</strain>
    </source>
</reference>
<proteinExistence type="predicted"/>
<keyword evidence="3" id="KW-1185">Reference proteome</keyword>